<dbReference type="InterPro" id="IPR000210">
    <property type="entry name" value="BTB/POZ_dom"/>
</dbReference>
<reference evidence="4" key="3">
    <citation type="submission" date="2025-09" db="UniProtKB">
        <authorList>
            <consortium name="Ensembl"/>
        </authorList>
    </citation>
    <scope>IDENTIFICATION</scope>
</reference>
<dbReference type="GeneTree" id="ENSGT00940000154376"/>
<dbReference type="FunFam" id="3.30.710.10:FF:000159">
    <property type="entry name" value="Speckle-type POZ protein B"/>
    <property type="match status" value="1"/>
</dbReference>
<dbReference type="SMART" id="SM00225">
    <property type="entry name" value="BTB"/>
    <property type="match status" value="1"/>
</dbReference>
<evidence type="ECO:0008006" key="6">
    <source>
        <dbReference type="Google" id="ProtNLM"/>
    </source>
</evidence>
<proteinExistence type="inferred from homology"/>
<dbReference type="SMART" id="SM00061">
    <property type="entry name" value="MATH"/>
    <property type="match status" value="1"/>
</dbReference>
<reference evidence="4" key="2">
    <citation type="submission" date="2025-08" db="UniProtKB">
        <authorList>
            <consortium name="Ensembl"/>
        </authorList>
    </citation>
    <scope>IDENTIFICATION</scope>
</reference>
<dbReference type="Proteomes" id="UP000694547">
    <property type="component" value="Chromosome 15"/>
</dbReference>
<dbReference type="PANTHER" id="PTHR24413">
    <property type="entry name" value="SPECKLE-TYPE POZ PROTEIN"/>
    <property type="match status" value="1"/>
</dbReference>
<evidence type="ECO:0000259" key="2">
    <source>
        <dbReference type="PROSITE" id="PS50097"/>
    </source>
</evidence>
<feature type="domain" description="BTB" evidence="2">
    <location>
        <begin position="199"/>
        <end position="260"/>
    </location>
</feature>
<sequence length="390" mass="43956">FACFLTFKLPPEEMSGDEIAQSWDYTQISVQNFSYKWTISNFSFILEGMRAHIRSPAFSIGANEKWCLRVHRDEINEERTTYLSVYLLLLSCPKNHVRAKFQFWIESAEGEKTRSMRSPRAFAFVPHYSWGFKKFVRRDFLLSHADWLLPDDKFTLHCKVSVVQDSFSISDQNRKPGIQVPKCTLADELGGLWKNSCFTDCCLLVGGQEFRAHKAVLAARSTVFRAMFEHDMEGSKRNHLEIQDLEPRVFKAMMDFIYTGTAPDLDSVADALLAAADRYGLESLKVMCEDALCRDLSVEKAAHTLFLADIHSAGQLKTQALDFITAHASEVSETSGWKAMVGSYPNLVAEAYRSLASAPPVTHMCLSEAAATYTVNLGKDSMVVRALIQP</sequence>
<dbReference type="AlphaFoldDB" id="A0A8C8UHQ8"/>
<dbReference type="PROSITE" id="PS50144">
    <property type="entry name" value="MATH"/>
    <property type="match status" value="1"/>
</dbReference>
<evidence type="ECO:0000256" key="1">
    <source>
        <dbReference type="ARBA" id="ARBA00010846"/>
    </source>
</evidence>
<dbReference type="FunFam" id="2.60.210.10:FF:000003">
    <property type="entry name" value="Speckle-type POZ protein-like a"/>
    <property type="match status" value="1"/>
</dbReference>
<reference evidence="4 5" key="1">
    <citation type="submission" date="2018-10" db="EMBL/GenBank/DDBJ databases">
        <title>Improved assembly of the deer mouse Peromyscus maniculatus genome.</title>
        <authorList>
            <person name="Lassance J.-M."/>
            <person name="Hoekstra H.E."/>
        </authorList>
    </citation>
    <scope>NUCLEOTIDE SEQUENCE [LARGE SCALE GENOMIC DNA]</scope>
</reference>
<dbReference type="Gene3D" id="3.30.710.10">
    <property type="entry name" value="Potassium Channel Kv1.1, Chain A"/>
    <property type="match status" value="1"/>
</dbReference>
<dbReference type="Gene3D" id="6.10.250.3030">
    <property type="match status" value="1"/>
</dbReference>
<dbReference type="InterPro" id="IPR008974">
    <property type="entry name" value="TRAF-like"/>
</dbReference>
<name>A0A8C8UHQ8_PERMB</name>
<organism evidence="4 5">
    <name type="scientific">Peromyscus maniculatus bairdii</name>
    <name type="common">Prairie deer mouse</name>
    <dbReference type="NCBI Taxonomy" id="230844"/>
    <lineage>
        <taxon>Eukaryota</taxon>
        <taxon>Metazoa</taxon>
        <taxon>Chordata</taxon>
        <taxon>Craniata</taxon>
        <taxon>Vertebrata</taxon>
        <taxon>Euteleostomi</taxon>
        <taxon>Mammalia</taxon>
        <taxon>Eutheria</taxon>
        <taxon>Euarchontoglires</taxon>
        <taxon>Glires</taxon>
        <taxon>Rodentia</taxon>
        <taxon>Myomorpha</taxon>
        <taxon>Muroidea</taxon>
        <taxon>Cricetidae</taxon>
        <taxon>Neotominae</taxon>
        <taxon>Peromyscus</taxon>
    </lineage>
</organism>
<keyword evidence="5" id="KW-1185">Reference proteome</keyword>
<dbReference type="GO" id="GO:0030163">
    <property type="term" value="P:protein catabolic process"/>
    <property type="evidence" value="ECO:0007669"/>
    <property type="project" value="UniProtKB-ARBA"/>
</dbReference>
<dbReference type="Gene3D" id="6.20.250.50">
    <property type="match status" value="1"/>
</dbReference>
<dbReference type="SUPFAM" id="SSF49599">
    <property type="entry name" value="TRAF domain-like"/>
    <property type="match status" value="1"/>
</dbReference>
<dbReference type="Pfam" id="PF00651">
    <property type="entry name" value="BTB"/>
    <property type="match status" value="1"/>
</dbReference>
<dbReference type="InterPro" id="IPR002083">
    <property type="entry name" value="MATH/TRAF_dom"/>
</dbReference>
<dbReference type="Ensembl" id="ENSPEMT00000036309.1">
    <property type="protein sequence ID" value="ENSPEMP00000032013.1"/>
    <property type="gene ID" value="ENSPEMG00000027221.1"/>
</dbReference>
<evidence type="ECO:0000313" key="4">
    <source>
        <dbReference type="Ensembl" id="ENSPEMP00000032013.1"/>
    </source>
</evidence>
<dbReference type="InterPro" id="IPR011333">
    <property type="entry name" value="SKP1/BTB/POZ_sf"/>
</dbReference>
<dbReference type="Gene3D" id="2.60.210.10">
    <property type="entry name" value="Apoptosis, Tumor Necrosis Factor Receptor Associated Protein 2, Chain A"/>
    <property type="match status" value="1"/>
</dbReference>
<protein>
    <recommendedName>
        <fullName evidence="6">Speckle-type POZ protein-like</fullName>
    </recommendedName>
</protein>
<feature type="domain" description="MATH" evidence="3">
    <location>
        <begin position="32"/>
        <end position="160"/>
    </location>
</feature>
<comment type="similarity">
    <text evidence="1">Belongs to the Tdpoz family.</text>
</comment>
<evidence type="ECO:0000313" key="5">
    <source>
        <dbReference type="Proteomes" id="UP000694547"/>
    </source>
</evidence>
<dbReference type="SUPFAM" id="SSF54695">
    <property type="entry name" value="POZ domain"/>
    <property type="match status" value="1"/>
</dbReference>
<dbReference type="Pfam" id="PF22486">
    <property type="entry name" value="MATH_2"/>
    <property type="match status" value="1"/>
</dbReference>
<dbReference type="PROSITE" id="PS50097">
    <property type="entry name" value="BTB"/>
    <property type="match status" value="1"/>
</dbReference>
<accession>A0A8C8UHQ8</accession>
<evidence type="ECO:0000259" key="3">
    <source>
        <dbReference type="PROSITE" id="PS50144"/>
    </source>
</evidence>